<evidence type="ECO:0000256" key="12">
    <source>
        <dbReference type="ARBA" id="ARBA00044969"/>
    </source>
</evidence>
<comment type="similarity">
    <text evidence="1">Belongs to the helicase family. DnaB subfamily.</text>
</comment>
<accession>A0A6J4EGK0</accession>
<evidence type="ECO:0000256" key="10">
    <source>
        <dbReference type="ARBA" id="ARBA00023204"/>
    </source>
</evidence>
<evidence type="ECO:0000259" key="16">
    <source>
        <dbReference type="PROSITE" id="PS51199"/>
    </source>
</evidence>
<dbReference type="PANTHER" id="PTHR30153">
    <property type="entry name" value="REPLICATIVE DNA HELICASE DNAB"/>
    <property type="match status" value="1"/>
</dbReference>
<organism evidence="17 18">
    <name type="scientific">Pseudomonas tohonis</name>
    <dbReference type="NCBI Taxonomy" id="2725477"/>
    <lineage>
        <taxon>Bacteria</taxon>
        <taxon>Pseudomonadati</taxon>
        <taxon>Pseudomonadota</taxon>
        <taxon>Gammaproteobacteria</taxon>
        <taxon>Pseudomonadales</taxon>
        <taxon>Pseudomonadaceae</taxon>
        <taxon>Pseudomonas</taxon>
    </lineage>
</organism>
<dbReference type="PROSITE" id="PS51199">
    <property type="entry name" value="SF4_HELICASE"/>
    <property type="match status" value="1"/>
</dbReference>
<proteinExistence type="inferred from homology"/>
<dbReference type="InterPro" id="IPR027417">
    <property type="entry name" value="P-loop_NTPase"/>
</dbReference>
<dbReference type="AlphaFoldDB" id="A0A6J4EGK0"/>
<dbReference type="GO" id="GO:0016787">
    <property type="term" value="F:hydrolase activity"/>
    <property type="evidence" value="ECO:0007669"/>
    <property type="project" value="UniProtKB-KW"/>
</dbReference>
<dbReference type="InterPro" id="IPR007694">
    <property type="entry name" value="DNA_helicase_DnaB-like_C"/>
</dbReference>
<dbReference type="PROSITE" id="PS50162">
    <property type="entry name" value="RECA_2"/>
    <property type="match status" value="1"/>
</dbReference>
<evidence type="ECO:0000256" key="7">
    <source>
        <dbReference type="ARBA" id="ARBA00022806"/>
    </source>
</evidence>
<dbReference type="InterPro" id="IPR036185">
    <property type="entry name" value="DNA_heli_DnaB-like_N_sf"/>
</dbReference>
<keyword evidence="6" id="KW-0378">Hydrolase</keyword>
<dbReference type="CDD" id="cd00984">
    <property type="entry name" value="DnaB_C"/>
    <property type="match status" value="1"/>
</dbReference>
<dbReference type="PANTHER" id="PTHR30153:SF2">
    <property type="entry name" value="REPLICATIVE DNA HELICASE"/>
    <property type="match status" value="1"/>
</dbReference>
<protein>
    <recommendedName>
        <fullName evidence="12">DNA 5'-3' helicase</fullName>
        <ecNumber evidence="12">5.6.2.3</ecNumber>
    </recommendedName>
</protein>
<keyword evidence="10" id="KW-0234">DNA repair</keyword>
<evidence type="ECO:0000256" key="13">
    <source>
        <dbReference type="ARBA" id="ARBA00048954"/>
    </source>
</evidence>
<gene>
    <name evidence="17" type="primary">dnaB_2</name>
    <name evidence="17" type="ORF">TUM18999_57620</name>
</gene>
<dbReference type="GO" id="GO:0006269">
    <property type="term" value="P:DNA replication, synthesis of primer"/>
    <property type="evidence" value="ECO:0007669"/>
    <property type="project" value="UniProtKB-KW"/>
</dbReference>
<sequence>MSEFLSPALYSLEAEHGVLGAIMLSSLQGDLQVVEQALDTVTSQDFAFENNAALLQALRDTHAEGMPLDPVTVGITCRQLPDGELTMAYASEITRDVPSAANWKAYADHLRKLTVLRQVVDAGRAVQEAATAGGALAEVVAKAQQAVADLRDIDGAEHDVVRIGDLLPAEVDRIDAGFNGQLEPSLSTGLADLDDLLGGGLRSKSMIVIAGRPASGKTTLGLQIAQNIALSGAGVALVFSLEMPREQLVRRSLASVGGLSLQRLGDPRKMQDEDWPKLTHAVSRLNEAPLYLCDRPTMSVPRIRSEARKVQRQLGLSVVVVDYIGLIAGEGPNRAERIAAISTSLKTLAKELDVPILVLAQLNRDSTKRAGAAKRPQASELRDSGQIEQDADIVLLVHCDKETDAGRAGVTELILDKARDAKAGSCNVQQEGQYARFTDLFTRDYSQDEVEMGRPYRGRQYSQGDDE</sequence>
<name>A0A6J4EGK0_9PSED</name>
<keyword evidence="2" id="KW-0639">Primosome</keyword>
<dbReference type="GO" id="GO:0005829">
    <property type="term" value="C:cytosol"/>
    <property type="evidence" value="ECO:0007669"/>
    <property type="project" value="TreeGrafter"/>
</dbReference>
<evidence type="ECO:0000256" key="8">
    <source>
        <dbReference type="ARBA" id="ARBA00022840"/>
    </source>
</evidence>
<keyword evidence="8" id="KW-0067">ATP-binding</keyword>
<dbReference type="InterPro" id="IPR007693">
    <property type="entry name" value="DNA_helicase_DnaB-like_N"/>
</dbReference>
<keyword evidence="9" id="KW-0238">DNA-binding</keyword>
<dbReference type="InterPro" id="IPR020588">
    <property type="entry name" value="RecA_ATP-bd"/>
</dbReference>
<feature type="domain" description="RecA family profile 1" evidence="15">
    <location>
        <begin position="182"/>
        <end position="362"/>
    </location>
</feature>
<feature type="region of interest" description="Disordered" evidence="14">
    <location>
        <begin position="448"/>
        <end position="467"/>
    </location>
</feature>
<dbReference type="RefSeq" id="WP_173178638.1">
    <property type="nucleotide sequence ID" value="NZ_AP023189.1"/>
</dbReference>
<dbReference type="SUPFAM" id="SSF48024">
    <property type="entry name" value="N-terminal domain of DnaB helicase"/>
    <property type="match status" value="1"/>
</dbReference>
<evidence type="ECO:0000313" key="17">
    <source>
        <dbReference type="EMBL" id="BCG27571.1"/>
    </source>
</evidence>
<dbReference type="InterPro" id="IPR016136">
    <property type="entry name" value="DNA_helicase_N/primase_C"/>
</dbReference>
<evidence type="ECO:0000259" key="15">
    <source>
        <dbReference type="PROSITE" id="PS50162"/>
    </source>
</evidence>
<dbReference type="Pfam" id="PF00772">
    <property type="entry name" value="DnaB"/>
    <property type="match status" value="1"/>
</dbReference>
<dbReference type="KEGG" id="ptw:TUM18999_57620"/>
<evidence type="ECO:0000256" key="14">
    <source>
        <dbReference type="SAM" id="MobiDB-lite"/>
    </source>
</evidence>
<dbReference type="Proteomes" id="UP000509383">
    <property type="component" value="Chromosome"/>
</dbReference>
<evidence type="ECO:0000256" key="9">
    <source>
        <dbReference type="ARBA" id="ARBA00023125"/>
    </source>
</evidence>
<evidence type="ECO:0000256" key="1">
    <source>
        <dbReference type="ARBA" id="ARBA00008428"/>
    </source>
</evidence>
<dbReference type="GO" id="GO:0006281">
    <property type="term" value="P:DNA repair"/>
    <property type="evidence" value="ECO:0007669"/>
    <property type="project" value="UniProtKB-KW"/>
</dbReference>
<evidence type="ECO:0000256" key="4">
    <source>
        <dbReference type="ARBA" id="ARBA00022741"/>
    </source>
</evidence>
<evidence type="ECO:0000256" key="3">
    <source>
        <dbReference type="ARBA" id="ARBA00022705"/>
    </source>
</evidence>
<dbReference type="EC" id="5.6.2.3" evidence="12"/>
<evidence type="ECO:0000256" key="11">
    <source>
        <dbReference type="ARBA" id="ARBA00023235"/>
    </source>
</evidence>
<dbReference type="Gene3D" id="3.40.50.300">
    <property type="entry name" value="P-loop containing nucleotide triphosphate hydrolases"/>
    <property type="match status" value="1"/>
</dbReference>
<dbReference type="EMBL" id="AP023189">
    <property type="protein sequence ID" value="BCG27571.1"/>
    <property type="molecule type" value="Genomic_DNA"/>
</dbReference>
<reference evidence="17 18" key="1">
    <citation type="submission" date="2020-05" db="EMBL/GenBank/DDBJ databases">
        <title>Characterization of novel class B3 metallo-beta-lactamase from novel Pseudomonas species.</title>
        <authorList>
            <person name="Yamada K."/>
            <person name="Aoki K."/>
            <person name="Ishii Y."/>
        </authorList>
    </citation>
    <scope>NUCLEOTIDE SEQUENCE [LARGE SCALE GENOMIC DNA]</scope>
    <source>
        <strain evidence="17 18">TUM18999</strain>
    </source>
</reference>
<keyword evidence="4" id="KW-0547">Nucleotide-binding</keyword>
<keyword evidence="11" id="KW-0413">Isomerase</keyword>
<evidence type="ECO:0000256" key="6">
    <source>
        <dbReference type="ARBA" id="ARBA00022801"/>
    </source>
</evidence>
<evidence type="ECO:0000313" key="18">
    <source>
        <dbReference type="Proteomes" id="UP000509383"/>
    </source>
</evidence>
<dbReference type="Gene3D" id="1.10.860.10">
    <property type="entry name" value="DNAb Helicase, Chain A"/>
    <property type="match status" value="1"/>
</dbReference>
<dbReference type="SUPFAM" id="SSF52540">
    <property type="entry name" value="P-loop containing nucleoside triphosphate hydrolases"/>
    <property type="match status" value="1"/>
</dbReference>
<evidence type="ECO:0000256" key="5">
    <source>
        <dbReference type="ARBA" id="ARBA00022763"/>
    </source>
</evidence>
<comment type="catalytic activity">
    <reaction evidence="13">
        <text>ATP + H2O = ADP + phosphate + H(+)</text>
        <dbReference type="Rhea" id="RHEA:13065"/>
        <dbReference type="ChEBI" id="CHEBI:15377"/>
        <dbReference type="ChEBI" id="CHEBI:15378"/>
        <dbReference type="ChEBI" id="CHEBI:30616"/>
        <dbReference type="ChEBI" id="CHEBI:43474"/>
        <dbReference type="ChEBI" id="CHEBI:456216"/>
        <dbReference type="EC" id="5.6.2.3"/>
    </reaction>
</comment>
<keyword evidence="7 17" id="KW-0347">Helicase</keyword>
<evidence type="ECO:0000256" key="2">
    <source>
        <dbReference type="ARBA" id="ARBA00022515"/>
    </source>
</evidence>
<feature type="domain" description="SF4 helicase" evidence="16">
    <location>
        <begin position="179"/>
        <end position="444"/>
    </location>
</feature>
<dbReference type="GO" id="GO:0043139">
    <property type="term" value="F:5'-3' DNA helicase activity"/>
    <property type="evidence" value="ECO:0007669"/>
    <property type="project" value="UniProtKB-EC"/>
</dbReference>
<keyword evidence="5" id="KW-0227">DNA damage</keyword>
<keyword evidence="3" id="KW-0235">DNA replication</keyword>
<dbReference type="GO" id="GO:0005524">
    <property type="term" value="F:ATP binding"/>
    <property type="evidence" value="ECO:0007669"/>
    <property type="project" value="UniProtKB-KW"/>
</dbReference>
<dbReference type="GO" id="GO:0140664">
    <property type="term" value="F:ATP-dependent DNA damage sensor activity"/>
    <property type="evidence" value="ECO:0007669"/>
    <property type="project" value="InterPro"/>
</dbReference>
<dbReference type="GO" id="GO:0003677">
    <property type="term" value="F:DNA binding"/>
    <property type="evidence" value="ECO:0007669"/>
    <property type="project" value="UniProtKB-KW"/>
</dbReference>
<dbReference type="Pfam" id="PF03796">
    <property type="entry name" value="DnaB_C"/>
    <property type="match status" value="1"/>
</dbReference>
<dbReference type="GO" id="GO:1990077">
    <property type="term" value="C:primosome complex"/>
    <property type="evidence" value="ECO:0007669"/>
    <property type="project" value="UniProtKB-KW"/>
</dbReference>